<dbReference type="Proteomes" id="UP000030762">
    <property type="component" value="Unassembled WGS sequence"/>
</dbReference>
<dbReference type="InterPro" id="IPR008972">
    <property type="entry name" value="Cupredoxin"/>
</dbReference>
<proteinExistence type="predicted"/>
<accession>T0Q2X3</accession>
<organism evidence="1 2">
    <name type="scientific">Saprolegnia diclina (strain VS20)</name>
    <dbReference type="NCBI Taxonomy" id="1156394"/>
    <lineage>
        <taxon>Eukaryota</taxon>
        <taxon>Sar</taxon>
        <taxon>Stramenopiles</taxon>
        <taxon>Oomycota</taxon>
        <taxon>Saprolegniomycetes</taxon>
        <taxon>Saprolegniales</taxon>
        <taxon>Saprolegniaceae</taxon>
        <taxon>Saprolegnia</taxon>
    </lineage>
</organism>
<name>T0Q2X3_SAPDV</name>
<dbReference type="InParanoid" id="T0Q2X3"/>
<sequence>MRATTKPLTLRYRKKVAEASAPTKPTPMAVATKLLATPAIVYVVTISDLQFHPPRLVVPLGSMVRWQVGATNEAVHAITLALGDAFIDSPTLDTPGAVFEYKCSSLGTVSYGCNLYSFMTGSIVVVAALSTVEAKSNQCYADYPRSAPKPRRRPSSSAMGPFQKQLAVWRAKQPRAQLDAEGDDTVDNEEGAFSEKDRVARKKVASTRAPDVVRPTASVVAAVAPIELLSPVTTEQNAAAKIALDHFEFVPTTLDVMAGQTVVWSVSALGMIEHALQLTVSAPDTADATVVTPPLRSGNTVAYIFPRACVVDVACSVYDVKGRVVVHDASSDVLFVGDVECPVVGDVEYPVVAPTAESSAILRLLATAHEKHEMRRTSYMAPPAAAIPGFDPLAAYDFLKQRANDVKRDGNVVYACPPAC</sequence>
<dbReference type="OrthoDB" id="71424at2759"/>
<dbReference type="RefSeq" id="XP_008614135.1">
    <property type="nucleotide sequence ID" value="XM_008615913.1"/>
</dbReference>
<keyword evidence="2" id="KW-1185">Reference proteome</keyword>
<dbReference type="VEuPathDB" id="FungiDB:SDRG_09946"/>
<evidence type="ECO:0000313" key="1">
    <source>
        <dbReference type="EMBL" id="EQC32194.1"/>
    </source>
</evidence>
<protein>
    <submittedName>
        <fullName evidence="1">Uncharacterized protein</fullName>
    </submittedName>
</protein>
<reference evidence="1 2" key="1">
    <citation type="submission" date="2012-04" db="EMBL/GenBank/DDBJ databases">
        <title>The Genome Sequence of Saprolegnia declina VS20.</title>
        <authorList>
            <consortium name="The Broad Institute Genome Sequencing Platform"/>
            <person name="Russ C."/>
            <person name="Nusbaum C."/>
            <person name="Tyler B."/>
            <person name="van West P."/>
            <person name="Dieguez-Uribeondo J."/>
            <person name="de Bruijn I."/>
            <person name="Tripathy S."/>
            <person name="Jiang R."/>
            <person name="Young S.K."/>
            <person name="Zeng Q."/>
            <person name="Gargeya S."/>
            <person name="Fitzgerald M."/>
            <person name="Haas B."/>
            <person name="Abouelleil A."/>
            <person name="Alvarado L."/>
            <person name="Arachchi H.M."/>
            <person name="Berlin A."/>
            <person name="Chapman S.B."/>
            <person name="Goldberg J."/>
            <person name="Griggs A."/>
            <person name="Gujja S."/>
            <person name="Hansen M."/>
            <person name="Howarth C."/>
            <person name="Imamovic A."/>
            <person name="Larimer J."/>
            <person name="McCowen C."/>
            <person name="Montmayeur A."/>
            <person name="Murphy C."/>
            <person name="Neiman D."/>
            <person name="Pearson M."/>
            <person name="Priest M."/>
            <person name="Roberts A."/>
            <person name="Saif S."/>
            <person name="Shea T."/>
            <person name="Sisk P."/>
            <person name="Sykes S."/>
            <person name="Wortman J."/>
            <person name="Nusbaum C."/>
            <person name="Birren B."/>
        </authorList>
    </citation>
    <scope>NUCLEOTIDE SEQUENCE [LARGE SCALE GENOMIC DNA]</scope>
    <source>
        <strain evidence="1 2">VS20</strain>
    </source>
</reference>
<dbReference type="AlphaFoldDB" id="T0Q2X3"/>
<dbReference type="EMBL" id="JH767164">
    <property type="protein sequence ID" value="EQC32194.1"/>
    <property type="molecule type" value="Genomic_DNA"/>
</dbReference>
<evidence type="ECO:0000313" key="2">
    <source>
        <dbReference type="Proteomes" id="UP000030762"/>
    </source>
</evidence>
<dbReference type="GeneID" id="19950673"/>
<dbReference type="OMA" id="KHEMRRT"/>
<dbReference type="Gene3D" id="2.60.40.420">
    <property type="entry name" value="Cupredoxins - blue copper proteins"/>
    <property type="match status" value="2"/>
</dbReference>
<gene>
    <name evidence="1" type="ORF">SDRG_09946</name>
</gene>
<dbReference type="SUPFAM" id="SSF49503">
    <property type="entry name" value="Cupredoxins"/>
    <property type="match status" value="2"/>
</dbReference>